<protein>
    <submittedName>
        <fullName evidence="11">Signal peptidase II</fullName>
        <ecNumber evidence="11">3.4.23.36</ecNumber>
    </submittedName>
</protein>
<evidence type="ECO:0000256" key="10">
    <source>
        <dbReference type="SAM" id="Phobius"/>
    </source>
</evidence>
<gene>
    <name evidence="11" type="ORF">H9968_12595</name>
</gene>
<comment type="caution">
    <text evidence="11">The sequence shown here is derived from an EMBL/GenBank/DDBJ whole genome shotgun (WGS) entry which is preliminary data.</text>
</comment>
<keyword evidence="5" id="KW-0064">Aspartyl protease</keyword>
<comment type="similarity">
    <text evidence="1 9">Belongs to the peptidase A8 family.</text>
</comment>
<evidence type="ECO:0000256" key="9">
    <source>
        <dbReference type="RuleBase" id="RU004181"/>
    </source>
</evidence>
<dbReference type="EC" id="3.4.23.36" evidence="11"/>
<evidence type="ECO:0000256" key="5">
    <source>
        <dbReference type="ARBA" id="ARBA00022750"/>
    </source>
</evidence>
<dbReference type="GO" id="GO:0004190">
    <property type="term" value="F:aspartic-type endopeptidase activity"/>
    <property type="evidence" value="ECO:0007669"/>
    <property type="project" value="UniProtKB-KW"/>
</dbReference>
<evidence type="ECO:0000256" key="6">
    <source>
        <dbReference type="ARBA" id="ARBA00022801"/>
    </source>
</evidence>
<evidence type="ECO:0000313" key="11">
    <source>
        <dbReference type="EMBL" id="HIZ40730.1"/>
    </source>
</evidence>
<dbReference type="GO" id="GO:0006508">
    <property type="term" value="P:proteolysis"/>
    <property type="evidence" value="ECO:0007669"/>
    <property type="project" value="UniProtKB-KW"/>
</dbReference>
<keyword evidence="7 10" id="KW-1133">Transmembrane helix</keyword>
<keyword evidence="6 11" id="KW-0378">Hydrolase</keyword>
<keyword evidence="2" id="KW-1003">Cell membrane</keyword>
<dbReference type="EMBL" id="DXBR01000114">
    <property type="protein sequence ID" value="HIZ40730.1"/>
    <property type="molecule type" value="Genomic_DNA"/>
</dbReference>
<dbReference type="PANTHER" id="PTHR33695:SF1">
    <property type="entry name" value="LIPOPROTEIN SIGNAL PEPTIDASE"/>
    <property type="match status" value="1"/>
</dbReference>
<dbReference type="Pfam" id="PF01252">
    <property type="entry name" value="Peptidase_A8"/>
    <property type="match status" value="1"/>
</dbReference>
<feature type="transmembrane region" description="Helical" evidence="10">
    <location>
        <begin position="129"/>
        <end position="147"/>
    </location>
</feature>
<accession>A0A9D2J872</accession>
<dbReference type="Proteomes" id="UP000824049">
    <property type="component" value="Unassembled WGS sequence"/>
</dbReference>
<reference evidence="11" key="2">
    <citation type="submission" date="2021-04" db="EMBL/GenBank/DDBJ databases">
        <authorList>
            <person name="Gilroy R."/>
        </authorList>
    </citation>
    <scope>NUCLEOTIDE SEQUENCE</scope>
    <source>
        <strain evidence="11">CHK179-28034</strain>
    </source>
</reference>
<keyword evidence="3" id="KW-0645">Protease</keyword>
<reference evidence="11" key="1">
    <citation type="journal article" date="2021" name="PeerJ">
        <title>Extensive microbial diversity within the chicken gut microbiome revealed by metagenomics and culture.</title>
        <authorList>
            <person name="Gilroy R."/>
            <person name="Ravi A."/>
            <person name="Getino M."/>
            <person name="Pursley I."/>
            <person name="Horton D.L."/>
            <person name="Alikhan N.F."/>
            <person name="Baker D."/>
            <person name="Gharbi K."/>
            <person name="Hall N."/>
            <person name="Watson M."/>
            <person name="Adriaenssens E.M."/>
            <person name="Foster-Nyarko E."/>
            <person name="Jarju S."/>
            <person name="Secka A."/>
            <person name="Antonio M."/>
            <person name="Oren A."/>
            <person name="Chaudhuri R.R."/>
            <person name="La Ragione R."/>
            <person name="Hildebrand F."/>
            <person name="Pallen M.J."/>
        </authorList>
    </citation>
    <scope>NUCLEOTIDE SEQUENCE</scope>
    <source>
        <strain evidence="11">CHK179-28034</strain>
    </source>
</reference>
<dbReference type="PANTHER" id="PTHR33695">
    <property type="entry name" value="LIPOPROTEIN SIGNAL PEPTIDASE"/>
    <property type="match status" value="1"/>
</dbReference>
<dbReference type="AlphaFoldDB" id="A0A9D2J872"/>
<evidence type="ECO:0000256" key="8">
    <source>
        <dbReference type="ARBA" id="ARBA00023136"/>
    </source>
</evidence>
<evidence type="ECO:0000256" key="4">
    <source>
        <dbReference type="ARBA" id="ARBA00022692"/>
    </source>
</evidence>
<sequence length="155" mass="16950">MKAYAKMILSIIAGETLIKQYISEREKEGKKSWTLPGGVEIKRLENGGAATGLFSDRKKEIKMCSGAILAVCGLLLAKEGRKQSISVKGTGLALLLGGGLCNFVDRVKKGTVTDYLRFTRCPVSCVRRLVFNISDFCILIGGLLLFVSEKFRIKS</sequence>
<dbReference type="GO" id="GO:0016020">
    <property type="term" value="C:membrane"/>
    <property type="evidence" value="ECO:0007669"/>
    <property type="project" value="InterPro"/>
</dbReference>
<dbReference type="PRINTS" id="PR00781">
    <property type="entry name" value="LIPOSIGPTASE"/>
</dbReference>
<evidence type="ECO:0000256" key="7">
    <source>
        <dbReference type="ARBA" id="ARBA00022989"/>
    </source>
</evidence>
<evidence type="ECO:0000256" key="1">
    <source>
        <dbReference type="ARBA" id="ARBA00006139"/>
    </source>
</evidence>
<proteinExistence type="inferred from homology"/>
<dbReference type="InterPro" id="IPR001872">
    <property type="entry name" value="Peptidase_A8"/>
</dbReference>
<keyword evidence="4 10" id="KW-0812">Transmembrane</keyword>
<organism evidence="11 12">
    <name type="scientific">Candidatus Anaerobutyricum stercoris</name>
    <dbReference type="NCBI Taxonomy" id="2838457"/>
    <lineage>
        <taxon>Bacteria</taxon>
        <taxon>Bacillati</taxon>
        <taxon>Bacillota</taxon>
        <taxon>Clostridia</taxon>
        <taxon>Lachnospirales</taxon>
        <taxon>Lachnospiraceae</taxon>
        <taxon>Anaerobutyricum</taxon>
    </lineage>
</organism>
<name>A0A9D2J872_9FIRM</name>
<evidence type="ECO:0000256" key="3">
    <source>
        <dbReference type="ARBA" id="ARBA00022670"/>
    </source>
</evidence>
<evidence type="ECO:0000313" key="12">
    <source>
        <dbReference type="Proteomes" id="UP000824049"/>
    </source>
</evidence>
<keyword evidence="8 10" id="KW-0472">Membrane</keyword>
<evidence type="ECO:0000256" key="2">
    <source>
        <dbReference type="ARBA" id="ARBA00022475"/>
    </source>
</evidence>